<evidence type="ECO:0000313" key="4">
    <source>
        <dbReference type="Proteomes" id="UP000426444"/>
    </source>
</evidence>
<accession>A0A6I6DDV7</accession>
<protein>
    <recommendedName>
        <fullName evidence="2">HTH cro/C1-type domain-containing protein</fullName>
    </recommendedName>
</protein>
<dbReference type="PANTHER" id="PTHR46558:SF11">
    <property type="entry name" value="HTH-TYPE TRANSCRIPTIONAL REGULATOR XRE"/>
    <property type="match status" value="1"/>
</dbReference>
<sequence length="129" mass="15188">MSNLNNNNFGKRLKILREAHYLSQAELAKALSVSRSTISSYENDARHPDYDTLIKIAEFFDVSIDYLLRNDLAVIKKSEQYLNILQEINDLLTTSPIESEKKDEIIKEVRDFFIWKVRQFRESRSSQEE</sequence>
<keyword evidence="4" id="KW-1185">Reference proteome</keyword>
<evidence type="ECO:0000313" key="3">
    <source>
        <dbReference type="EMBL" id="QGU00302.1"/>
    </source>
</evidence>
<dbReference type="OrthoDB" id="1692255at2"/>
<reference evidence="4" key="1">
    <citation type="journal article" date="2019" name="Microbiology">
        <title>Complete Genome Sequence of an Uncultured Bacterium of the Candidate Phylum Bipolaricaulota.</title>
        <authorList>
            <person name="Kadnikov V.V."/>
            <person name="Mardanov A.V."/>
            <person name="Beletsky A.V."/>
            <person name="Frank Y.A."/>
            <person name="Karnachuk O.V."/>
            <person name="Ravin N.V."/>
        </authorList>
    </citation>
    <scope>NUCLEOTIDE SEQUENCE [LARGE SCALE GENOMIC DNA]</scope>
</reference>
<dbReference type="EMBL" id="CP046457">
    <property type="protein sequence ID" value="QGU00302.1"/>
    <property type="molecule type" value="Genomic_DNA"/>
</dbReference>
<dbReference type="SUPFAM" id="SSF47413">
    <property type="entry name" value="lambda repressor-like DNA-binding domains"/>
    <property type="match status" value="1"/>
</dbReference>
<dbReference type="KEGG" id="salq:SYNTR_1708"/>
<dbReference type="InterPro" id="IPR001387">
    <property type="entry name" value="Cro/C1-type_HTH"/>
</dbReference>
<evidence type="ECO:0000259" key="2">
    <source>
        <dbReference type="PROSITE" id="PS50943"/>
    </source>
</evidence>
<dbReference type="Gene3D" id="1.10.260.40">
    <property type="entry name" value="lambda repressor-like DNA-binding domains"/>
    <property type="match status" value="1"/>
</dbReference>
<dbReference type="AlphaFoldDB" id="A0A6I6DDV7"/>
<proteinExistence type="predicted"/>
<dbReference type="PANTHER" id="PTHR46558">
    <property type="entry name" value="TRACRIPTIONAL REGULATORY PROTEIN-RELATED-RELATED"/>
    <property type="match status" value="1"/>
</dbReference>
<dbReference type="RefSeq" id="WP_156204105.1">
    <property type="nucleotide sequence ID" value="NZ_CP046457.1"/>
</dbReference>
<evidence type="ECO:0000256" key="1">
    <source>
        <dbReference type="ARBA" id="ARBA00023125"/>
    </source>
</evidence>
<dbReference type="CDD" id="cd00093">
    <property type="entry name" value="HTH_XRE"/>
    <property type="match status" value="1"/>
</dbReference>
<dbReference type="Proteomes" id="UP000426444">
    <property type="component" value="Chromosome"/>
</dbReference>
<name>A0A6I6DDV7_9FIRM</name>
<dbReference type="PROSITE" id="PS50943">
    <property type="entry name" value="HTH_CROC1"/>
    <property type="match status" value="1"/>
</dbReference>
<feature type="domain" description="HTH cro/C1-type" evidence="2">
    <location>
        <begin position="13"/>
        <end position="67"/>
    </location>
</feature>
<dbReference type="Pfam" id="PF01381">
    <property type="entry name" value="HTH_3"/>
    <property type="match status" value="1"/>
</dbReference>
<dbReference type="InterPro" id="IPR010982">
    <property type="entry name" value="Lambda_DNA-bd_dom_sf"/>
</dbReference>
<keyword evidence="1" id="KW-0238">DNA-binding</keyword>
<dbReference type="SMART" id="SM00530">
    <property type="entry name" value="HTH_XRE"/>
    <property type="match status" value="1"/>
</dbReference>
<dbReference type="GO" id="GO:0003677">
    <property type="term" value="F:DNA binding"/>
    <property type="evidence" value="ECO:0007669"/>
    <property type="project" value="UniProtKB-KW"/>
</dbReference>
<gene>
    <name evidence="3" type="ORF">SYNTR_1708</name>
</gene>
<organism evidence="3 4">
    <name type="scientific">Candidatus Syntrophocurvum alkaliphilum</name>
    <dbReference type="NCBI Taxonomy" id="2293317"/>
    <lineage>
        <taxon>Bacteria</taxon>
        <taxon>Bacillati</taxon>
        <taxon>Bacillota</taxon>
        <taxon>Clostridia</taxon>
        <taxon>Eubacteriales</taxon>
        <taxon>Syntrophomonadaceae</taxon>
        <taxon>Candidatus Syntrophocurvum</taxon>
    </lineage>
</organism>